<gene>
    <name evidence="1" type="ORF">O987_18765</name>
</gene>
<evidence type="ECO:0000313" key="1">
    <source>
        <dbReference type="EMBL" id="AIJ47860.1"/>
    </source>
</evidence>
<evidence type="ECO:0000313" key="2">
    <source>
        <dbReference type="Proteomes" id="UP000028782"/>
    </source>
</evidence>
<dbReference type="HOGENOM" id="CLU_1560337_0_0_4"/>
<name>A0A076PVM4_COMTE</name>
<dbReference type="EMBL" id="CP006704">
    <property type="protein sequence ID" value="AIJ47860.1"/>
    <property type="molecule type" value="Genomic_DNA"/>
</dbReference>
<organism evidence="1 2">
    <name type="scientific">Comamonas testosteroni TK102</name>
    <dbReference type="NCBI Taxonomy" id="1392005"/>
    <lineage>
        <taxon>Bacteria</taxon>
        <taxon>Pseudomonadati</taxon>
        <taxon>Pseudomonadota</taxon>
        <taxon>Betaproteobacteria</taxon>
        <taxon>Burkholderiales</taxon>
        <taxon>Comamonadaceae</taxon>
        <taxon>Comamonas</taxon>
    </lineage>
</organism>
<proteinExistence type="predicted"/>
<protein>
    <submittedName>
        <fullName evidence="1">Uncharacterized protein</fullName>
    </submittedName>
</protein>
<reference evidence="1 2" key="1">
    <citation type="journal article" date="2014" name="Genome Announc.">
        <title>Complete Genome Sequence of Polychlorinated Biphenyl Degrader Comamonas testosteroni TK102 (NBRC 109938).</title>
        <authorList>
            <person name="Fukuda K."/>
            <person name="Hosoyama A."/>
            <person name="Tsuchikane K."/>
            <person name="Ohji S."/>
            <person name="Yamazoe A."/>
            <person name="Fujita N."/>
            <person name="Shintani M."/>
            <person name="Kimbara K."/>
        </authorList>
    </citation>
    <scope>NUCLEOTIDE SEQUENCE [LARGE SCALE GENOMIC DNA]</scope>
    <source>
        <strain evidence="1">TK102</strain>
    </source>
</reference>
<dbReference type="AlphaFoldDB" id="A0A076PVM4"/>
<dbReference type="RefSeq" id="WP_019044001.1">
    <property type="nucleotide sequence ID" value="NZ_CP006704.1"/>
</dbReference>
<dbReference type="KEGG" id="ctes:O987_18765"/>
<dbReference type="Proteomes" id="UP000028782">
    <property type="component" value="Chromosome"/>
</dbReference>
<sequence length="171" mass="18022">MKVRTTNASAADLLSAWKRHTRTALAATLEHRHLSAQKHYRHAQQLGLQLLNAEPGDIADDDRVAAFVVAHLNLADAFAAAGQPGSSSECLHEVQQTLMSLLQQGCASPSLSLAIYRHLPQLLAARAGHGAAAPHAAAGVCASTSAFPLTHPASDRQSCLASFESVHSSLH</sequence>
<accession>A0A076PVM4</accession>